<reference evidence="1 2" key="1">
    <citation type="submission" date="2023-12" db="EMBL/GenBank/DDBJ databases">
        <authorList>
            <person name="Easwaran N."/>
            <person name="Lazarus H.P.S."/>
        </authorList>
    </citation>
    <scope>NUCLEOTIDE SEQUENCE [LARGE SCALE GENOMIC DNA]</scope>
    <source>
        <strain evidence="1 2">VIT-2023</strain>
    </source>
</reference>
<dbReference type="CDD" id="cd01983">
    <property type="entry name" value="SIMIBI"/>
    <property type="match status" value="1"/>
</dbReference>
<evidence type="ECO:0000313" key="2">
    <source>
        <dbReference type="Proteomes" id="UP001387110"/>
    </source>
</evidence>
<dbReference type="Gene3D" id="3.40.50.300">
    <property type="entry name" value="P-loop containing nucleotide triphosphate hydrolases"/>
    <property type="match status" value="1"/>
</dbReference>
<comment type="caution">
    <text evidence="1">The sequence shown here is derived from an EMBL/GenBank/DDBJ whole genome shotgun (WGS) entry which is preliminary data.</text>
</comment>
<dbReference type="SUPFAM" id="SSF52540">
    <property type="entry name" value="P-loop containing nucleoside triphosphate hydrolases"/>
    <property type="match status" value="1"/>
</dbReference>
<dbReference type="Proteomes" id="UP001387110">
    <property type="component" value="Unassembled WGS sequence"/>
</dbReference>
<accession>A0ABU8EFP0</accession>
<dbReference type="Pfam" id="PF13671">
    <property type="entry name" value="AAA_33"/>
    <property type="match status" value="1"/>
</dbReference>
<dbReference type="RefSeq" id="WP_336448831.1">
    <property type="nucleotide sequence ID" value="NZ_JBAWKY010000001.1"/>
</dbReference>
<sequence>MRTVLLTIGPTHAGKTTFARQLAQRLSSSLVIDQDLQARFLLEHYPDLVPTEGPNQIKHDLTGWLIEQAITSSVETIILCNANTSRIGRKQLLDPFSRSTFRSILVWFDLPEATFLNRLTHSKRDGREIRGDSSYYDIYQRQRIESPVTGEADKIVRLRSTEDVDTFLDHVTNPTLDAPFDAVSTD</sequence>
<evidence type="ECO:0000313" key="1">
    <source>
        <dbReference type="EMBL" id="MEI4461006.1"/>
    </source>
</evidence>
<protein>
    <submittedName>
        <fullName evidence="1">AAA family ATPase</fullName>
    </submittedName>
</protein>
<proteinExistence type="predicted"/>
<dbReference type="EMBL" id="JBAWKY010000001">
    <property type="protein sequence ID" value="MEI4461006.1"/>
    <property type="molecule type" value="Genomic_DNA"/>
</dbReference>
<keyword evidence="2" id="KW-1185">Reference proteome</keyword>
<gene>
    <name evidence="1" type="ORF">SZL87_01070</name>
</gene>
<organism evidence="1 2">
    <name type="scientific">Exiguobacterium indicum</name>
    <dbReference type="NCBI Taxonomy" id="296995"/>
    <lineage>
        <taxon>Bacteria</taxon>
        <taxon>Bacillati</taxon>
        <taxon>Bacillota</taxon>
        <taxon>Bacilli</taxon>
        <taxon>Bacillales</taxon>
        <taxon>Bacillales Family XII. Incertae Sedis</taxon>
        <taxon>Exiguobacterium</taxon>
    </lineage>
</organism>
<name>A0ABU8EFP0_9BACL</name>
<dbReference type="InterPro" id="IPR027417">
    <property type="entry name" value="P-loop_NTPase"/>
</dbReference>